<proteinExistence type="predicted"/>
<reference evidence="2" key="1">
    <citation type="journal article" date="2019" name="Int. J. Syst. Evol. Microbiol.">
        <title>The Global Catalogue of Microorganisms (GCM) 10K type strain sequencing project: providing services to taxonomists for standard genome sequencing and annotation.</title>
        <authorList>
            <consortium name="The Broad Institute Genomics Platform"/>
            <consortium name="The Broad Institute Genome Sequencing Center for Infectious Disease"/>
            <person name="Wu L."/>
            <person name="Ma J."/>
        </authorList>
    </citation>
    <scope>NUCLEOTIDE SEQUENCE [LARGE SCALE GENOMIC DNA]</scope>
    <source>
        <strain evidence="2">CGMCC 1.15928</strain>
    </source>
</reference>
<sequence>MSTSALPLYGHRAVQAEFLSAVESQRLHHAWIIEGPSGIGKARFATRLASILLGAVATPDDPAGATADDPVMQKVLSAGHPDLKHVERQLNDKGNLKQDIAVEQIRELNAFFSLKPAMGGWRIGILDSLDEMNVSGLNAVLKTLEEPPAKALIFLISHMTTPILPTIRSRCQTLRLKALSEDDTRQVLADMNIDNAEGALSLVRGRPGRAEEVTGAKVLAAASAAQSLLKAMPRPNEAILSQAISSAAEDDAAFRVFAGEILGWLETQTNRDPSWSGAWFESQQIVASQRNLHMPPVQAASKLIGCLQSGFGNV</sequence>
<dbReference type="SUPFAM" id="SSF52540">
    <property type="entry name" value="P-loop containing nucleoside triphosphate hydrolases"/>
    <property type="match status" value="1"/>
</dbReference>
<keyword evidence="2" id="KW-1185">Reference proteome</keyword>
<dbReference type="EMBL" id="BMKF01000001">
    <property type="protein sequence ID" value="GGB58842.1"/>
    <property type="molecule type" value="Genomic_DNA"/>
</dbReference>
<dbReference type="InterPro" id="IPR027417">
    <property type="entry name" value="P-loop_NTPase"/>
</dbReference>
<dbReference type="Pfam" id="PF13177">
    <property type="entry name" value="DNA_pol3_delta2"/>
    <property type="match status" value="1"/>
</dbReference>
<dbReference type="Gene3D" id="3.40.50.300">
    <property type="entry name" value="P-loop containing nucleotide triphosphate hydrolases"/>
    <property type="match status" value="1"/>
</dbReference>
<dbReference type="PANTHER" id="PTHR11669:SF8">
    <property type="entry name" value="DNA POLYMERASE III SUBUNIT DELTA"/>
    <property type="match status" value="1"/>
</dbReference>
<accession>A0ABQ1J4W0</accession>
<dbReference type="RefSeq" id="WP_084393832.1">
    <property type="nucleotide sequence ID" value="NZ_BMKF01000001.1"/>
</dbReference>
<comment type="caution">
    <text evidence="1">The sequence shown here is derived from an EMBL/GenBank/DDBJ whole genome shotgun (WGS) entry which is preliminary data.</text>
</comment>
<dbReference type="Proteomes" id="UP000628854">
    <property type="component" value="Unassembled WGS sequence"/>
</dbReference>
<organism evidence="1 2">
    <name type="scientific">Henriciella pelagia</name>
    <dbReference type="NCBI Taxonomy" id="1977912"/>
    <lineage>
        <taxon>Bacteria</taxon>
        <taxon>Pseudomonadati</taxon>
        <taxon>Pseudomonadota</taxon>
        <taxon>Alphaproteobacteria</taxon>
        <taxon>Hyphomonadales</taxon>
        <taxon>Hyphomonadaceae</taxon>
        <taxon>Henriciella</taxon>
    </lineage>
</organism>
<evidence type="ECO:0000313" key="2">
    <source>
        <dbReference type="Proteomes" id="UP000628854"/>
    </source>
</evidence>
<dbReference type="InterPro" id="IPR050238">
    <property type="entry name" value="DNA_Rep/Repair_Clamp_Loader"/>
</dbReference>
<name>A0ABQ1J4W0_9PROT</name>
<protein>
    <submittedName>
        <fullName evidence="1">DNA polymerase III subunit delta</fullName>
    </submittedName>
</protein>
<gene>
    <name evidence="1" type="ORF">GCM10011503_04050</name>
</gene>
<dbReference type="PANTHER" id="PTHR11669">
    <property type="entry name" value="REPLICATION FACTOR C / DNA POLYMERASE III GAMMA-TAU SUBUNIT"/>
    <property type="match status" value="1"/>
</dbReference>
<evidence type="ECO:0000313" key="1">
    <source>
        <dbReference type="EMBL" id="GGB58842.1"/>
    </source>
</evidence>